<dbReference type="RefSeq" id="WP_193488051.1">
    <property type="nucleotide sequence ID" value="NZ_BAAAMC010000028.1"/>
</dbReference>
<dbReference type="AlphaFoldDB" id="A0A7I9WFV6"/>
<proteinExistence type="predicted"/>
<reference evidence="1 2" key="1">
    <citation type="journal article" date="2019" name="Emerg. Microbes Infect.">
        <title>Comprehensive subspecies identification of 175 nontuberculous mycobacteria species based on 7547 genomic profiles.</title>
        <authorList>
            <person name="Matsumoto Y."/>
            <person name="Kinjo T."/>
            <person name="Motooka D."/>
            <person name="Nabeya D."/>
            <person name="Jung N."/>
            <person name="Uechi K."/>
            <person name="Horii T."/>
            <person name="Iida T."/>
            <person name="Fujita J."/>
            <person name="Nakamura S."/>
        </authorList>
    </citation>
    <scope>NUCLEOTIDE SEQUENCE [LARGE SCALE GENOMIC DNA]</scope>
    <source>
        <strain evidence="1 2">JCM 13392</strain>
    </source>
</reference>
<protein>
    <recommendedName>
        <fullName evidence="3">Mu-like prophage I protein</fullName>
    </recommendedName>
</protein>
<keyword evidence="2" id="KW-1185">Reference proteome</keyword>
<comment type="caution">
    <text evidence="1">The sequence shown here is derived from an EMBL/GenBank/DDBJ whole genome shotgun (WGS) entry which is preliminary data.</text>
</comment>
<sequence>MALTFDDDQAAKLLTALGLDPTTTDIETTLATVQDAVTASTAEGAAPSAVAAAARRNGLEVLDADSLEALRRDANEGRKIAAAQAKAKIEGEVNDAIHKGKITPSRKQHWMTLLTNDPEMGKVLAGIAPETAVPLTELGHSISNDGSHTGEDANAGQWFY</sequence>
<evidence type="ECO:0000313" key="1">
    <source>
        <dbReference type="EMBL" id="GFG56409.1"/>
    </source>
</evidence>
<evidence type="ECO:0000313" key="2">
    <source>
        <dbReference type="Proteomes" id="UP000465241"/>
    </source>
</evidence>
<accession>A0A7I9WFV6</accession>
<organism evidence="1 2">
    <name type="scientific">Mycolicibacterium murale</name>
    <dbReference type="NCBI Taxonomy" id="182220"/>
    <lineage>
        <taxon>Bacteria</taxon>
        <taxon>Bacillati</taxon>
        <taxon>Actinomycetota</taxon>
        <taxon>Actinomycetes</taxon>
        <taxon>Mycobacteriales</taxon>
        <taxon>Mycobacteriaceae</taxon>
        <taxon>Mycolicibacterium</taxon>
    </lineage>
</organism>
<dbReference type="EMBL" id="BLKT01000003">
    <property type="protein sequence ID" value="GFG56409.1"/>
    <property type="molecule type" value="Genomic_DNA"/>
</dbReference>
<name>A0A7I9WFV6_9MYCO</name>
<gene>
    <name evidence="1" type="ORF">MMUR_05450</name>
</gene>
<evidence type="ECO:0008006" key="3">
    <source>
        <dbReference type="Google" id="ProtNLM"/>
    </source>
</evidence>
<dbReference type="Proteomes" id="UP000465241">
    <property type="component" value="Unassembled WGS sequence"/>
</dbReference>